<evidence type="ECO:0000313" key="1">
    <source>
        <dbReference type="EMBL" id="MBL4951058.1"/>
    </source>
</evidence>
<accession>A0ABS1TKL0</accession>
<sequence>MKQFEVNFIISGNYYIDANSEEDAREIVNEIINDRYSELEGILHTAIKDDDYVTDVIDISID</sequence>
<organism evidence="1 2">
    <name type="scientific">Neobacillus paridis</name>
    <dbReference type="NCBI Taxonomy" id="2803862"/>
    <lineage>
        <taxon>Bacteria</taxon>
        <taxon>Bacillati</taxon>
        <taxon>Bacillota</taxon>
        <taxon>Bacilli</taxon>
        <taxon>Bacillales</taxon>
        <taxon>Bacillaceae</taxon>
        <taxon>Neobacillus</taxon>
    </lineage>
</organism>
<dbReference type="RefSeq" id="WP_202652013.1">
    <property type="nucleotide sequence ID" value="NZ_JAESWB010000025.1"/>
</dbReference>
<proteinExistence type="predicted"/>
<comment type="caution">
    <text evidence="1">The sequence shown here is derived from an EMBL/GenBank/DDBJ whole genome shotgun (WGS) entry which is preliminary data.</text>
</comment>
<protein>
    <submittedName>
        <fullName evidence="1">Uncharacterized protein</fullName>
    </submittedName>
</protein>
<dbReference type="Proteomes" id="UP000623967">
    <property type="component" value="Unassembled WGS sequence"/>
</dbReference>
<evidence type="ECO:0000313" key="2">
    <source>
        <dbReference type="Proteomes" id="UP000623967"/>
    </source>
</evidence>
<dbReference type="EMBL" id="JAESWB010000025">
    <property type="protein sequence ID" value="MBL4951058.1"/>
    <property type="molecule type" value="Genomic_DNA"/>
</dbReference>
<reference evidence="1 2" key="1">
    <citation type="submission" date="2021-01" db="EMBL/GenBank/DDBJ databases">
        <title>Genome public.</title>
        <authorList>
            <person name="Liu C."/>
            <person name="Sun Q."/>
        </authorList>
    </citation>
    <scope>NUCLEOTIDE SEQUENCE [LARGE SCALE GENOMIC DNA]</scope>
    <source>
        <strain evidence="1 2">YIM B02564</strain>
    </source>
</reference>
<name>A0ABS1TKL0_9BACI</name>
<gene>
    <name evidence="1" type="ORF">JK635_02235</name>
</gene>
<keyword evidence="2" id="KW-1185">Reference proteome</keyword>